<evidence type="ECO:0000256" key="1">
    <source>
        <dbReference type="ARBA" id="ARBA00004496"/>
    </source>
</evidence>
<evidence type="ECO:0000256" key="7">
    <source>
        <dbReference type="ARBA" id="ARBA00024910"/>
    </source>
</evidence>
<dbReference type="RefSeq" id="WP_188914461.1">
    <property type="nucleotide sequence ID" value="NZ_BMMF01000010.1"/>
</dbReference>
<dbReference type="InterPro" id="IPR036192">
    <property type="entry name" value="Cell_div_ZapA-like_sf"/>
</dbReference>
<dbReference type="GO" id="GO:0030428">
    <property type="term" value="C:cell septum"/>
    <property type="evidence" value="ECO:0007669"/>
    <property type="project" value="TreeGrafter"/>
</dbReference>
<dbReference type="Pfam" id="PF05164">
    <property type="entry name" value="ZapA"/>
    <property type="match status" value="1"/>
</dbReference>
<reference evidence="12 13" key="1">
    <citation type="journal article" date="2014" name="Int. J. Syst. Evol. Microbiol.">
        <title>Complete genome sequence of Corynebacterium casei LMG S-19264T (=DSM 44701T), isolated from a smear-ripened cheese.</title>
        <authorList>
            <consortium name="US DOE Joint Genome Institute (JGI-PGF)"/>
            <person name="Walter F."/>
            <person name="Albersmeier A."/>
            <person name="Kalinowski J."/>
            <person name="Ruckert C."/>
        </authorList>
    </citation>
    <scope>NUCLEOTIDE SEQUENCE [LARGE SCALE GENOMIC DNA]</scope>
    <source>
        <strain evidence="12 13">CGMCC 1.9161</strain>
    </source>
</reference>
<dbReference type="InterPro" id="IPR007838">
    <property type="entry name" value="Cell_div_ZapA-like"/>
</dbReference>
<evidence type="ECO:0000256" key="10">
    <source>
        <dbReference type="SAM" id="Coils"/>
    </source>
</evidence>
<dbReference type="EMBL" id="BMMF01000010">
    <property type="protein sequence ID" value="GGK44202.1"/>
    <property type="molecule type" value="Genomic_DNA"/>
</dbReference>
<keyword evidence="4 12" id="KW-0132">Cell division</keyword>
<dbReference type="GO" id="GO:0005829">
    <property type="term" value="C:cytosol"/>
    <property type="evidence" value="ECO:0007669"/>
    <property type="project" value="TreeGrafter"/>
</dbReference>
<evidence type="ECO:0000256" key="4">
    <source>
        <dbReference type="ARBA" id="ARBA00022618"/>
    </source>
</evidence>
<gene>
    <name evidence="12" type="ORF">GCM10011322_34160</name>
</gene>
<dbReference type="GO" id="GO:0000917">
    <property type="term" value="P:division septum assembly"/>
    <property type="evidence" value="ECO:0007669"/>
    <property type="project" value="UniProtKB-KW"/>
</dbReference>
<evidence type="ECO:0000313" key="13">
    <source>
        <dbReference type="Proteomes" id="UP000600449"/>
    </source>
</evidence>
<evidence type="ECO:0000256" key="2">
    <source>
        <dbReference type="ARBA" id="ARBA00015195"/>
    </source>
</evidence>
<evidence type="ECO:0000256" key="6">
    <source>
        <dbReference type="ARBA" id="ARBA00023306"/>
    </source>
</evidence>
<keyword evidence="3" id="KW-0963">Cytoplasm</keyword>
<keyword evidence="13" id="KW-1185">Reference proteome</keyword>
<name>A0A917QCS9_9HYPH</name>
<comment type="function">
    <text evidence="7">Activator of cell division through the inhibition of FtsZ GTPase activity, therefore promoting FtsZ assembly into bundles of protofilaments necessary for the formation of the division Z ring. It is recruited early at mid-cell but it is not essential for cell division.</text>
</comment>
<dbReference type="PANTHER" id="PTHR34981:SF1">
    <property type="entry name" value="CELL DIVISION PROTEIN ZAPA"/>
    <property type="match status" value="1"/>
</dbReference>
<comment type="caution">
    <text evidence="12">The sequence shown here is derived from an EMBL/GenBank/DDBJ whole genome shotgun (WGS) entry which is preliminary data.</text>
</comment>
<protein>
    <recommendedName>
        <fullName evidence="2">Cell division protein ZapA</fullName>
    </recommendedName>
    <alternativeName>
        <fullName evidence="9">Z ring-associated protein ZapA</fullName>
    </alternativeName>
</protein>
<dbReference type="GO" id="GO:0032153">
    <property type="term" value="C:cell division site"/>
    <property type="evidence" value="ECO:0007669"/>
    <property type="project" value="TreeGrafter"/>
</dbReference>
<keyword evidence="10" id="KW-0175">Coiled coil</keyword>
<feature type="region of interest" description="Disordered" evidence="11">
    <location>
        <begin position="116"/>
        <end position="137"/>
    </location>
</feature>
<comment type="subcellular location">
    <subcellularLocation>
        <location evidence="1">Cytoplasm</location>
    </subcellularLocation>
</comment>
<dbReference type="Gene3D" id="3.30.160.880">
    <property type="entry name" value="Cell division protein ZapA protomer, N-terminal domain"/>
    <property type="match status" value="1"/>
</dbReference>
<evidence type="ECO:0000256" key="8">
    <source>
        <dbReference type="ARBA" id="ARBA00026068"/>
    </source>
</evidence>
<dbReference type="GO" id="GO:0000921">
    <property type="term" value="P:septin ring assembly"/>
    <property type="evidence" value="ECO:0007669"/>
    <property type="project" value="TreeGrafter"/>
</dbReference>
<dbReference type="AlphaFoldDB" id="A0A917QCS9"/>
<evidence type="ECO:0000256" key="9">
    <source>
        <dbReference type="ARBA" id="ARBA00033158"/>
    </source>
</evidence>
<proteinExistence type="predicted"/>
<organism evidence="12 13">
    <name type="scientific">Salinarimonas ramus</name>
    <dbReference type="NCBI Taxonomy" id="690164"/>
    <lineage>
        <taxon>Bacteria</taxon>
        <taxon>Pseudomonadati</taxon>
        <taxon>Pseudomonadota</taxon>
        <taxon>Alphaproteobacteria</taxon>
        <taxon>Hyphomicrobiales</taxon>
        <taxon>Salinarimonadaceae</taxon>
        <taxon>Salinarimonas</taxon>
    </lineage>
</organism>
<dbReference type="Proteomes" id="UP000600449">
    <property type="component" value="Unassembled WGS sequence"/>
</dbReference>
<keyword evidence="5" id="KW-0717">Septation</keyword>
<sequence>MPQISVLIAGKTYRMACGEGEEARLEGLAAMLDGKITEMRAAFGEIGDMRLQVMAAITFADLLVDAQTRISALEAEKAELATLLANADERRQTSEDKIAVGVVRAAERVERLAKSLAIGQQGAASPGTETGGEPGTG</sequence>
<evidence type="ECO:0000256" key="5">
    <source>
        <dbReference type="ARBA" id="ARBA00023210"/>
    </source>
</evidence>
<dbReference type="PANTHER" id="PTHR34981">
    <property type="entry name" value="CELL DIVISION PROTEIN ZAPA"/>
    <property type="match status" value="1"/>
</dbReference>
<dbReference type="GO" id="GO:0043093">
    <property type="term" value="P:FtsZ-dependent cytokinesis"/>
    <property type="evidence" value="ECO:0007669"/>
    <property type="project" value="TreeGrafter"/>
</dbReference>
<keyword evidence="6" id="KW-0131">Cell cycle</keyword>
<dbReference type="SUPFAM" id="SSF102829">
    <property type="entry name" value="Cell division protein ZapA-like"/>
    <property type="match status" value="1"/>
</dbReference>
<accession>A0A917QCS9</accession>
<feature type="coiled-coil region" evidence="10">
    <location>
        <begin position="63"/>
        <end position="93"/>
    </location>
</feature>
<comment type="subunit">
    <text evidence="8">Homodimer. Interacts with FtsZ.</text>
</comment>
<evidence type="ECO:0000256" key="11">
    <source>
        <dbReference type="SAM" id="MobiDB-lite"/>
    </source>
</evidence>
<evidence type="ECO:0000313" key="12">
    <source>
        <dbReference type="EMBL" id="GGK44202.1"/>
    </source>
</evidence>
<dbReference type="InterPro" id="IPR042233">
    <property type="entry name" value="Cell_div_ZapA_N"/>
</dbReference>
<evidence type="ECO:0000256" key="3">
    <source>
        <dbReference type="ARBA" id="ARBA00022490"/>
    </source>
</evidence>